<organism evidence="10">
    <name type="scientific">Castor canadensis</name>
    <name type="common">American beaver</name>
    <dbReference type="NCBI Taxonomy" id="51338"/>
    <lineage>
        <taxon>Eukaryota</taxon>
        <taxon>Metazoa</taxon>
        <taxon>Chordata</taxon>
        <taxon>Craniata</taxon>
        <taxon>Vertebrata</taxon>
        <taxon>Euteleostomi</taxon>
        <taxon>Mammalia</taxon>
        <taxon>Eutheria</taxon>
        <taxon>Euarchontoglires</taxon>
        <taxon>Glires</taxon>
        <taxon>Rodentia</taxon>
        <taxon>Castorimorpha</taxon>
        <taxon>Castoridae</taxon>
        <taxon>Castor</taxon>
    </lineage>
</organism>
<dbReference type="PANTHER" id="PTHR11430">
    <property type="entry name" value="LIPOCALIN"/>
    <property type="match status" value="1"/>
</dbReference>
<dbReference type="AlphaFoldDB" id="A0A8B7UKJ5"/>
<comment type="similarity">
    <text evidence="2">Belongs to the calycin superfamily. Lipocalin family.</text>
</comment>
<dbReference type="SUPFAM" id="SSF50814">
    <property type="entry name" value="Lipocalins"/>
    <property type="match status" value="1"/>
</dbReference>
<proteinExistence type="inferred from homology"/>
<feature type="signal peptide" evidence="8">
    <location>
        <begin position="1"/>
        <end position="22"/>
    </location>
</feature>
<keyword evidence="7" id="KW-0325">Glycoprotein</keyword>
<dbReference type="PANTHER" id="PTHR11430:SF13">
    <property type="entry name" value="NEUTROPHIL GELATINASE-ASSOCIATED LIPOCALIN"/>
    <property type="match status" value="1"/>
</dbReference>
<evidence type="ECO:0000259" key="9">
    <source>
        <dbReference type="Pfam" id="PF00061"/>
    </source>
</evidence>
<dbReference type="GO" id="GO:0005615">
    <property type="term" value="C:extracellular space"/>
    <property type="evidence" value="ECO:0007669"/>
    <property type="project" value="TreeGrafter"/>
</dbReference>
<gene>
    <name evidence="10" type="primary">Lcn2</name>
</gene>
<keyword evidence="6" id="KW-1015">Disulfide bond</keyword>
<evidence type="ECO:0000256" key="7">
    <source>
        <dbReference type="ARBA" id="ARBA00023180"/>
    </source>
</evidence>
<protein>
    <submittedName>
        <fullName evidence="10">Neutrophil gelatinase-associated lipocalin</fullName>
    </submittedName>
</protein>
<feature type="domain" description="Lipocalin/cytosolic fatty-acid binding" evidence="9">
    <location>
        <begin position="48"/>
        <end position="196"/>
    </location>
</feature>
<evidence type="ECO:0000256" key="5">
    <source>
        <dbReference type="ARBA" id="ARBA00022729"/>
    </source>
</evidence>
<evidence type="ECO:0000256" key="1">
    <source>
        <dbReference type="ARBA" id="ARBA00004613"/>
    </source>
</evidence>
<dbReference type="InterPro" id="IPR002345">
    <property type="entry name" value="Lipocalin"/>
</dbReference>
<dbReference type="PRINTS" id="PR01275">
    <property type="entry name" value="NGELATINASE"/>
</dbReference>
<keyword evidence="3" id="KW-0813">Transport</keyword>
<feature type="chain" id="PRO_5034249480" evidence="8">
    <location>
        <begin position="23"/>
        <end position="219"/>
    </location>
</feature>
<sequence length="219" mass="24871">MSQCLLWLGLTLLGVLQTQVHGSGSDLIPLPPLDLVPVQAEFREDLFQGKWYIIALAGNAVQKKLGSINMFTTTYHLTEGHSYNVTNTLIRDNQTCSYWTRAFVPVSQPAEFTMGNIENFPHIKNYLMRVTATDYNHFAIMFFKKTAKMQNKETDYFKTSLYGRTKDLPVKLKERFIQFANMLGLTNDHVLYPVPTGAFCLSIPSFLMPPPMLPPAAHF</sequence>
<dbReference type="KEGG" id="ccan:109686778"/>
<evidence type="ECO:0000256" key="2">
    <source>
        <dbReference type="ARBA" id="ARBA00006889"/>
    </source>
</evidence>
<accession>A0A8B7UKJ5</accession>
<evidence type="ECO:0000256" key="8">
    <source>
        <dbReference type="SAM" id="SignalP"/>
    </source>
</evidence>
<keyword evidence="5 8" id="KW-0732">Signal</keyword>
<evidence type="ECO:0000256" key="3">
    <source>
        <dbReference type="ARBA" id="ARBA00022448"/>
    </source>
</evidence>
<dbReference type="InterPro" id="IPR012674">
    <property type="entry name" value="Calycin"/>
</dbReference>
<dbReference type="GO" id="GO:0036094">
    <property type="term" value="F:small molecule binding"/>
    <property type="evidence" value="ECO:0007669"/>
    <property type="project" value="InterPro"/>
</dbReference>
<dbReference type="Pfam" id="PF00061">
    <property type="entry name" value="Lipocalin"/>
    <property type="match status" value="1"/>
</dbReference>
<evidence type="ECO:0000256" key="4">
    <source>
        <dbReference type="ARBA" id="ARBA00022525"/>
    </source>
</evidence>
<reference evidence="10" key="1">
    <citation type="submission" date="2025-08" db="UniProtKB">
        <authorList>
            <consortium name="RefSeq"/>
        </authorList>
    </citation>
    <scope>IDENTIFICATION</scope>
    <source>
        <tissue evidence="10">Leukocyte</tissue>
    </source>
</reference>
<dbReference type="PRINTS" id="PR00179">
    <property type="entry name" value="LIPOCALIN"/>
</dbReference>
<dbReference type="InterPro" id="IPR000566">
    <property type="entry name" value="Lipocln_cytosolic_FA-bd_dom"/>
</dbReference>
<keyword evidence="4" id="KW-0964">Secreted</keyword>
<comment type="subcellular location">
    <subcellularLocation>
        <location evidence="1">Secreted</location>
    </subcellularLocation>
</comment>
<name>A0A8B7UKJ5_CASCN</name>
<evidence type="ECO:0000256" key="6">
    <source>
        <dbReference type="ARBA" id="ARBA00023157"/>
    </source>
</evidence>
<dbReference type="CTD" id="3934"/>
<dbReference type="OrthoDB" id="9048943at2759"/>
<dbReference type="InterPro" id="IPR003087">
    <property type="entry name" value="LCN2/LCN12"/>
</dbReference>
<dbReference type="RefSeq" id="XP_020019847.1">
    <property type="nucleotide sequence ID" value="XM_020164258.1"/>
</dbReference>
<evidence type="ECO:0000313" key="10">
    <source>
        <dbReference type="RefSeq" id="XP_020019847.1"/>
    </source>
</evidence>
<dbReference type="Gene3D" id="2.40.128.20">
    <property type="match status" value="1"/>
</dbReference>